<keyword evidence="2" id="KW-1015">Disulfide bond</keyword>
<evidence type="ECO:0000256" key="2">
    <source>
        <dbReference type="ARBA" id="ARBA00023157"/>
    </source>
</evidence>
<feature type="domain" description="LamG-like jellyroll fold" evidence="5">
    <location>
        <begin position="1015"/>
        <end position="1155"/>
    </location>
</feature>
<dbReference type="InterPro" id="IPR013320">
    <property type="entry name" value="ConA-like_dom_sf"/>
</dbReference>
<evidence type="ECO:0000313" key="6">
    <source>
        <dbReference type="EMBL" id="GAA1539284.1"/>
    </source>
</evidence>
<evidence type="ECO:0000256" key="4">
    <source>
        <dbReference type="SAM" id="SignalP"/>
    </source>
</evidence>
<dbReference type="EMBL" id="BAAAQD010000015">
    <property type="protein sequence ID" value="GAA1539284.1"/>
    <property type="molecule type" value="Genomic_DNA"/>
</dbReference>
<protein>
    <recommendedName>
        <fullName evidence="5">LamG-like jellyroll fold domain-containing protein</fullName>
    </recommendedName>
</protein>
<feature type="domain" description="LamG-like jellyroll fold" evidence="5">
    <location>
        <begin position="797"/>
        <end position="938"/>
    </location>
</feature>
<evidence type="ECO:0000313" key="7">
    <source>
        <dbReference type="Proteomes" id="UP001501470"/>
    </source>
</evidence>
<gene>
    <name evidence="6" type="ORF">GCM10009827_068150</name>
</gene>
<name>A0ABP4M917_9ACTN</name>
<keyword evidence="7" id="KW-1185">Reference proteome</keyword>
<reference evidence="7" key="1">
    <citation type="journal article" date="2019" name="Int. J. Syst. Evol. Microbiol.">
        <title>The Global Catalogue of Microorganisms (GCM) 10K type strain sequencing project: providing services to taxonomists for standard genome sequencing and annotation.</title>
        <authorList>
            <consortium name="The Broad Institute Genomics Platform"/>
            <consortium name="The Broad Institute Genome Sequencing Center for Infectious Disease"/>
            <person name="Wu L."/>
            <person name="Ma J."/>
        </authorList>
    </citation>
    <scope>NUCLEOTIDE SEQUENCE [LARGE SCALE GENOMIC DNA]</scope>
    <source>
        <strain evidence="7">JCM 15933</strain>
    </source>
</reference>
<dbReference type="InterPro" id="IPR006558">
    <property type="entry name" value="LamG-like"/>
</dbReference>
<comment type="caution">
    <text evidence="6">The sequence shown here is derived from an EMBL/GenBank/DDBJ whole genome shotgun (WGS) entry which is preliminary data.</text>
</comment>
<dbReference type="PANTHER" id="PTHR46943:SF1">
    <property type="entry name" value="PENTRAXIN-RELATED PROTEIN PTX3"/>
    <property type="match status" value="1"/>
</dbReference>
<keyword evidence="1 4" id="KW-0732">Signal</keyword>
<sequence>MIKFCRSVRRNRSFAVTTSLTVAAVGTVVALAAGAPAGAEPAPTPTGQQSTNQRAAETAAIRQAVDSGRDVEVQGSKSELARVVATPRGTLVRESYAVPHWTKKDGTWRQIDLNLHRDGATIAPAASVADVRFSAGGTEPLVTLNGAGGALKLTWPSKLPAPRIEGDTAVYESVLPDVDLQVQSTVEGFGYSLIVKTRQAAANPALAKLKFGLTSTGWSLRNKPGGGYEARDSAGKVTASAGQALMWDSAGVPSAQRSLTAGQNSALRHVPDNARKADLPTTVEGGSLVIVPDAAMLADPSVTYPVVIDPWTGVGRARWGYTNSTNANRDDGIVRVGVNTDGSGTYRSFFAFDLSWLPGKQIRGAKFITTMTHSWSCTATPVSLYRTGDLTTSGKQTWSGPALNLFVETRSGNAHKPSTGAGCANDPQPNMYMEFSNQTLVNDVINFGQGRGSYTLGLSARDSDGTDESTGNRWKKFDQASTAMSIEYNNLPNTPQASALTTHPDYTAAGQACATGSGRPTVRSTAPWLKASVSDPDGDQSGQLSASFALQQWNGTAWTAVAGWPKSDTGVPSGTLAEVGVQDGTITGSMARWQVQVSDGLGGSSGWSPWCEFTLDITPPGTRPTVAAADGLYLESPPNDTMRGSAGRSGQFTFGANGETDVVDYEYQLDAGPKSWVNAVTTGGTATVWVTPTHVGEHVLTVRSRDGAQNASPPKDYRFLVDVPAAPKAVWKMDEGSGTSLATSPAGGPAMTAANGPAWTDGRVPGTHAVTGKDRGLRFDGVDDLAATAGAVLDTSKSFSAAAWVRPTGGLDTTRTVLCQEGASACGFAVTYAPAPVNRWTLTMYGTDTVNAPVAQTTSGAPPVLNQWTHLAASWDAGTKTAKLYVNGILAGQSTRATNWNATGALLAGRGKLNGSRTGTFLGDIGEVQVWDRVVVPALDLKPLAAPVTTGDWDMEDYTTAEPRQVTDNSRYQHPLTLSADPTVTLCDGYNFSTGLCFNGTSGVATADPAVRTDQSFAVEGWVRLTDTTVSRAAFSQQGSRGAAYTVRYDKTANRWSFAVTGADTDTPTVVQVNSLAAPLLNSWTYLQAVYDAHAGRIRLYVDRQFQSEASVAAVWNAGGTFNIGRTLRAGAAAEFFAGDIDEVRVVTGVAQTQTPAGYYQTITPTRFLDTRSGLGNGGNTAPIQPSGTVRLTIAGANGVPAADVTAVAVNATVISPTASGYLTLYPSNTPQPVTSNVYFQANAVLANFAIVPVGPDGTISIFNGSGGTAHVVVDVSGYFTSDEAKAGNSSYHSLHPTRILDTRSGLGAPTAPLAGGNTIALQVGGVNGIPTGITAVAINLTSANATSGGHLITRADGTPLPTVSGLQLTTGVVLADLAIVAVAGNGKIDITMQGGVGSTDVVGDVVGYFAAGTSGSKYHAVSATRLLDTRQDNTPVAAFGVRSIGQGPNVIADDATLVLNFTVTQGTTAGFAVAYASGTTPPAASTINWFAGQTIAALSLPKTGGGVTDFYNAGSGSTHLVVDCLGYFSST</sequence>
<dbReference type="InterPro" id="IPR042837">
    <property type="entry name" value="PTX3"/>
</dbReference>
<dbReference type="Pfam" id="PF13385">
    <property type="entry name" value="Laminin_G_3"/>
    <property type="match status" value="2"/>
</dbReference>
<feature type="compositionally biased region" description="Low complexity" evidence="3">
    <location>
        <begin position="36"/>
        <end position="47"/>
    </location>
</feature>
<dbReference type="Gene3D" id="2.60.120.200">
    <property type="match status" value="2"/>
</dbReference>
<evidence type="ECO:0000256" key="3">
    <source>
        <dbReference type="SAM" id="MobiDB-lite"/>
    </source>
</evidence>
<dbReference type="SMART" id="SM00560">
    <property type="entry name" value="LamGL"/>
    <property type="match status" value="2"/>
</dbReference>
<accession>A0ABP4M917</accession>
<dbReference type="Proteomes" id="UP001501470">
    <property type="component" value="Unassembled WGS sequence"/>
</dbReference>
<evidence type="ECO:0000259" key="5">
    <source>
        <dbReference type="SMART" id="SM00560"/>
    </source>
</evidence>
<evidence type="ECO:0000256" key="1">
    <source>
        <dbReference type="ARBA" id="ARBA00022729"/>
    </source>
</evidence>
<dbReference type="SUPFAM" id="SSF49899">
    <property type="entry name" value="Concanavalin A-like lectins/glucanases"/>
    <property type="match status" value="2"/>
</dbReference>
<proteinExistence type="predicted"/>
<organism evidence="6 7">
    <name type="scientific">Dactylosporangium maewongense</name>
    <dbReference type="NCBI Taxonomy" id="634393"/>
    <lineage>
        <taxon>Bacteria</taxon>
        <taxon>Bacillati</taxon>
        <taxon>Actinomycetota</taxon>
        <taxon>Actinomycetes</taxon>
        <taxon>Micromonosporales</taxon>
        <taxon>Micromonosporaceae</taxon>
        <taxon>Dactylosporangium</taxon>
    </lineage>
</organism>
<feature type="chain" id="PRO_5045391979" description="LamG-like jellyroll fold domain-containing protein" evidence="4">
    <location>
        <begin position="33"/>
        <end position="1532"/>
    </location>
</feature>
<dbReference type="PANTHER" id="PTHR46943">
    <property type="entry name" value="PENTRAXIN-RELATED PROTEIN PTX3"/>
    <property type="match status" value="1"/>
</dbReference>
<feature type="region of interest" description="Disordered" evidence="3">
    <location>
        <begin position="36"/>
        <end position="57"/>
    </location>
</feature>
<feature type="region of interest" description="Disordered" evidence="3">
    <location>
        <begin position="736"/>
        <end position="769"/>
    </location>
</feature>
<feature type="signal peptide" evidence="4">
    <location>
        <begin position="1"/>
        <end position="32"/>
    </location>
</feature>